<dbReference type="KEGG" id="pbal:CPBP_00086"/>
<gene>
    <name evidence="5 6" type="primary">rpmC</name>
    <name evidence="6" type="ORF">CPBP_00086</name>
</gene>
<dbReference type="SUPFAM" id="SSF46561">
    <property type="entry name" value="Ribosomal protein L29 (L29p)"/>
    <property type="match status" value="1"/>
</dbReference>
<name>A0A7L9RRZ2_9PROT</name>
<dbReference type="GO" id="GO:0006412">
    <property type="term" value="P:translation"/>
    <property type="evidence" value="ECO:0007669"/>
    <property type="project" value="UniProtKB-UniRule"/>
</dbReference>
<dbReference type="InterPro" id="IPR001854">
    <property type="entry name" value="Ribosomal_uL29"/>
</dbReference>
<dbReference type="HAMAP" id="MF_00374">
    <property type="entry name" value="Ribosomal_uL29"/>
    <property type="match status" value="1"/>
</dbReference>
<dbReference type="Gene3D" id="1.10.287.310">
    <property type="match status" value="1"/>
</dbReference>
<evidence type="ECO:0000256" key="5">
    <source>
        <dbReference type="HAMAP-Rule" id="MF_00374"/>
    </source>
</evidence>
<dbReference type="InterPro" id="IPR036049">
    <property type="entry name" value="Ribosomal_uL29_sf"/>
</dbReference>
<evidence type="ECO:0000313" key="7">
    <source>
        <dbReference type="Proteomes" id="UP000594001"/>
    </source>
</evidence>
<evidence type="ECO:0000256" key="4">
    <source>
        <dbReference type="ARBA" id="ARBA00035204"/>
    </source>
</evidence>
<accession>A0A7L9RRZ2</accession>
<dbReference type="NCBIfam" id="TIGR00012">
    <property type="entry name" value="L29"/>
    <property type="match status" value="1"/>
</dbReference>
<organism evidence="6 7">
    <name type="scientific">Candidatus Bodocaedibacter vickermanii</name>
    <dbReference type="NCBI Taxonomy" id="2741701"/>
    <lineage>
        <taxon>Bacteria</taxon>
        <taxon>Pseudomonadati</taxon>
        <taxon>Pseudomonadota</taxon>
        <taxon>Alphaproteobacteria</taxon>
        <taxon>Holosporales</taxon>
        <taxon>Candidatus Paracaedibacteraceae</taxon>
        <taxon>Candidatus Bodocaedibacter</taxon>
    </lineage>
</organism>
<dbReference type="GO" id="GO:0005840">
    <property type="term" value="C:ribosome"/>
    <property type="evidence" value="ECO:0007669"/>
    <property type="project" value="UniProtKB-KW"/>
</dbReference>
<dbReference type="EMBL" id="CP054719">
    <property type="protein sequence ID" value="QOL19334.1"/>
    <property type="molecule type" value="Genomic_DNA"/>
</dbReference>
<dbReference type="GO" id="GO:1990904">
    <property type="term" value="C:ribonucleoprotein complex"/>
    <property type="evidence" value="ECO:0007669"/>
    <property type="project" value="UniProtKB-KW"/>
</dbReference>
<reference evidence="6 7" key="1">
    <citation type="submission" date="2020-06" db="EMBL/GenBank/DDBJ databases">
        <title>The endosymbiont of the kinetoplastid Bodo saltans is a Paracaedibacter-like alpha-proteobacterium possessing a putative toxin-antitoxin system.</title>
        <authorList>
            <person name="Midha S."/>
            <person name="Rigden D.J."/>
            <person name="Siozios S."/>
            <person name="Hurst G.D.D."/>
            <person name="Jackson A.P."/>
        </authorList>
    </citation>
    <scope>NUCLEOTIDE SEQUENCE [LARGE SCALE GENOMIC DNA]</scope>
    <source>
        <strain evidence="6">Lake Konstanz</strain>
    </source>
</reference>
<keyword evidence="2 5" id="KW-0689">Ribosomal protein</keyword>
<dbReference type="CDD" id="cd00427">
    <property type="entry name" value="Ribosomal_L29_HIP"/>
    <property type="match status" value="1"/>
</dbReference>
<sequence length="64" mass="7358">MKLTELKKLNDIDLKQQIIEARKSMMALRFQKVAGELTDTSGLSKNRKTIARIKTLLSQKQRQA</sequence>
<dbReference type="RefSeq" id="WP_350332087.1">
    <property type="nucleotide sequence ID" value="NZ_CP054719.1"/>
</dbReference>
<comment type="similarity">
    <text evidence="1 5">Belongs to the universal ribosomal protein uL29 family.</text>
</comment>
<dbReference type="Pfam" id="PF00831">
    <property type="entry name" value="Ribosomal_L29"/>
    <property type="match status" value="1"/>
</dbReference>
<keyword evidence="3 5" id="KW-0687">Ribonucleoprotein</keyword>
<dbReference type="AlphaFoldDB" id="A0A7L9RRZ2"/>
<protein>
    <recommendedName>
        <fullName evidence="4 5">Large ribosomal subunit protein uL29</fullName>
    </recommendedName>
</protein>
<dbReference type="Proteomes" id="UP000594001">
    <property type="component" value="Chromosome"/>
</dbReference>
<proteinExistence type="inferred from homology"/>
<evidence type="ECO:0000256" key="3">
    <source>
        <dbReference type="ARBA" id="ARBA00023274"/>
    </source>
</evidence>
<evidence type="ECO:0000313" key="6">
    <source>
        <dbReference type="EMBL" id="QOL19334.1"/>
    </source>
</evidence>
<dbReference type="GO" id="GO:0003735">
    <property type="term" value="F:structural constituent of ribosome"/>
    <property type="evidence" value="ECO:0007669"/>
    <property type="project" value="InterPro"/>
</dbReference>
<evidence type="ECO:0000256" key="2">
    <source>
        <dbReference type="ARBA" id="ARBA00022980"/>
    </source>
</evidence>
<keyword evidence="7" id="KW-1185">Reference proteome</keyword>
<evidence type="ECO:0000256" key="1">
    <source>
        <dbReference type="ARBA" id="ARBA00009254"/>
    </source>
</evidence>